<dbReference type="InterPro" id="IPR025202">
    <property type="entry name" value="PLD-like_dom"/>
</dbReference>
<dbReference type="Pfam" id="PF13091">
    <property type="entry name" value="PLDc_2"/>
    <property type="match status" value="1"/>
</dbReference>
<dbReference type="AlphaFoldDB" id="A0A0F8WXE7"/>
<organism evidence="3">
    <name type="scientific">marine sediment metagenome</name>
    <dbReference type="NCBI Taxonomy" id="412755"/>
    <lineage>
        <taxon>unclassified sequences</taxon>
        <taxon>metagenomes</taxon>
        <taxon>ecological metagenomes</taxon>
    </lineage>
</organism>
<feature type="non-terminal residue" evidence="3">
    <location>
        <position position="1"/>
    </location>
</feature>
<accession>A0A0F8WXE7</accession>
<feature type="domain" description="Phospholipase D-like" evidence="2">
    <location>
        <begin position="21"/>
        <end position="85"/>
    </location>
</feature>
<protein>
    <recommendedName>
        <fullName evidence="2">Phospholipase D-like domain-containing protein</fullName>
    </recommendedName>
</protein>
<reference evidence="3" key="1">
    <citation type="journal article" date="2015" name="Nature">
        <title>Complex archaea that bridge the gap between prokaryotes and eukaryotes.</title>
        <authorList>
            <person name="Spang A."/>
            <person name="Saw J.H."/>
            <person name="Jorgensen S.L."/>
            <person name="Zaremba-Niedzwiedzka K."/>
            <person name="Martijn J."/>
            <person name="Lind A.E."/>
            <person name="van Eijk R."/>
            <person name="Schleper C."/>
            <person name="Guy L."/>
            <person name="Ettema T.J."/>
        </authorList>
    </citation>
    <scope>NUCLEOTIDE SEQUENCE</scope>
</reference>
<gene>
    <name evidence="3" type="ORF">LCGC14_3015320</name>
</gene>
<dbReference type="EMBL" id="LAZR01062526">
    <property type="protein sequence ID" value="KKK61338.1"/>
    <property type="molecule type" value="Genomic_DNA"/>
</dbReference>
<feature type="transmembrane region" description="Helical" evidence="1">
    <location>
        <begin position="144"/>
        <end position="165"/>
    </location>
</feature>
<proteinExistence type="predicted"/>
<keyword evidence="1" id="KW-0812">Transmembrane</keyword>
<evidence type="ECO:0000313" key="3">
    <source>
        <dbReference type="EMBL" id="KKK61338.1"/>
    </source>
</evidence>
<evidence type="ECO:0000256" key="1">
    <source>
        <dbReference type="SAM" id="Phobius"/>
    </source>
</evidence>
<evidence type="ECO:0000259" key="2">
    <source>
        <dbReference type="Pfam" id="PF13091"/>
    </source>
</evidence>
<name>A0A0F8WXE7_9ZZZZ</name>
<keyword evidence="1" id="KW-0472">Membrane</keyword>
<dbReference type="SUPFAM" id="SSF56024">
    <property type="entry name" value="Phospholipase D/nuclease"/>
    <property type="match status" value="1"/>
</dbReference>
<comment type="caution">
    <text evidence="3">The sequence shown here is derived from an EMBL/GenBank/DDBJ whole genome shotgun (WGS) entry which is preliminary data.</text>
</comment>
<dbReference type="Gene3D" id="3.30.870.10">
    <property type="entry name" value="Endonuclease Chain A"/>
    <property type="match status" value="1"/>
</dbReference>
<sequence>ENQLDKIYHLENELEDERIVEHKNLLKKLRKKCLIRTAPHFHAKYVLIDPKLKTHSGFLSSANFTQHAFSNNVEIGQLLDPDQVCDIFNLFCYNFWYESEHEYLVEKTLRSIKPPPKNFFNVPKLSSIFSPGMNLDFEDILKDYIAYFLTTNGALIAAIGTWIGMTTYKKKTE</sequence>
<keyword evidence="1" id="KW-1133">Transmembrane helix</keyword>